<dbReference type="EMBL" id="VSSQ01061692">
    <property type="protein sequence ID" value="MPN14988.1"/>
    <property type="molecule type" value="Genomic_DNA"/>
</dbReference>
<sequence>MIEAAAIDAEIASPPINEIECKRKFGSGTASINTASGCGHNDEIAAYMPLIVA</sequence>
<reference evidence="1" key="1">
    <citation type="submission" date="2019-08" db="EMBL/GenBank/DDBJ databases">
        <authorList>
            <person name="Kucharzyk K."/>
            <person name="Murdoch R.W."/>
            <person name="Higgins S."/>
            <person name="Loffler F."/>
        </authorList>
    </citation>
    <scope>NUCLEOTIDE SEQUENCE</scope>
</reference>
<gene>
    <name evidence="1" type="ORF">SDC9_162317</name>
</gene>
<evidence type="ECO:0000313" key="1">
    <source>
        <dbReference type="EMBL" id="MPN14988.1"/>
    </source>
</evidence>
<name>A0A645FKQ1_9ZZZZ</name>
<comment type="caution">
    <text evidence="1">The sequence shown here is derived from an EMBL/GenBank/DDBJ whole genome shotgun (WGS) entry which is preliminary data.</text>
</comment>
<proteinExistence type="predicted"/>
<organism evidence="1">
    <name type="scientific">bioreactor metagenome</name>
    <dbReference type="NCBI Taxonomy" id="1076179"/>
    <lineage>
        <taxon>unclassified sequences</taxon>
        <taxon>metagenomes</taxon>
        <taxon>ecological metagenomes</taxon>
    </lineage>
</organism>
<dbReference type="AlphaFoldDB" id="A0A645FKQ1"/>
<accession>A0A645FKQ1</accession>
<protein>
    <submittedName>
        <fullName evidence="1">Uncharacterized protein</fullName>
    </submittedName>
</protein>